<dbReference type="Proteomes" id="UP000070657">
    <property type="component" value="Unassembled WGS sequence"/>
</dbReference>
<dbReference type="EMBL" id="LHXP01000040">
    <property type="protein sequence ID" value="KXA92873.1"/>
    <property type="molecule type" value="Genomic_DNA"/>
</dbReference>
<protein>
    <recommendedName>
        <fullName evidence="5">DUF5667 domain-containing protein</fullName>
    </recommendedName>
</protein>
<evidence type="ECO:0000256" key="1">
    <source>
        <dbReference type="SAM" id="MobiDB-lite"/>
    </source>
</evidence>
<organism evidence="3 4">
    <name type="scientific">candidate division MSBL1 archaeon SCGC-AAA259E22</name>
    <dbReference type="NCBI Taxonomy" id="1698265"/>
    <lineage>
        <taxon>Archaea</taxon>
        <taxon>Methanobacteriati</taxon>
        <taxon>Methanobacteriota</taxon>
        <taxon>candidate division MSBL1</taxon>
    </lineage>
</organism>
<feature type="compositionally biased region" description="Basic and acidic residues" evidence="1">
    <location>
        <begin position="302"/>
        <end position="335"/>
    </location>
</feature>
<gene>
    <name evidence="3" type="ORF">AKJ66_03340</name>
</gene>
<reference evidence="3 4" key="1">
    <citation type="journal article" date="2016" name="Sci. Rep.">
        <title>Metabolic traits of an uncultured archaeal lineage -MSBL1- from brine pools of the Red Sea.</title>
        <authorList>
            <person name="Mwirichia R."/>
            <person name="Alam I."/>
            <person name="Rashid M."/>
            <person name="Vinu M."/>
            <person name="Ba-Alawi W."/>
            <person name="Anthony Kamau A."/>
            <person name="Kamanda Ngugi D."/>
            <person name="Goker M."/>
            <person name="Klenk H.P."/>
            <person name="Bajic V."/>
            <person name="Stingl U."/>
        </authorList>
    </citation>
    <scope>NUCLEOTIDE SEQUENCE [LARGE SCALE GENOMIC DNA]</scope>
    <source>
        <strain evidence="3">SCGC-AAA259E22</strain>
    </source>
</reference>
<accession>A0A133UF76</accession>
<proteinExistence type="predicted"/>
<evidence type="ECO:0000256" key="2">
    <source>
        <dbReference type="SAM" id="Phobius"/>
    </source>
</evidence>
<comment type="caution">
    <text evidence="3">The sequence shown here is derived from an EMBL/GenBank/DDBJ whole genome shotgun (WGS) entry which is preliminary data.</text>
</comment>
<dbReference type="Gene3D" id="1.20.120.20">
    <property type="entry name" value="Apolipoprotein"/>
    <property type="match status" value="1"/>
</dbReference>
<keyword evidence="2" id="KW-0472">Membrane</keyword>
<sequence length="346" mass="40159">MLELGQRGAATIVAMVALVAVAGGTVGVPVIVDRAADQRPGAALYGLEIAGERIQEAFSRGQEWDLERAMERIHEYEQVAKREVTPQNHANFIEEVQNRVMKAAGRANNVNGLERARETIREQIRVLEKIKENAPEGAKQALERAITRSRWQERVLENLQIQMGQRGLAPGHLKQSLENKMITWENLKETLENRRIPPGILKQILENRDIPMDNLEDFLAGRRIPYGIVMQILENEDFENAIPEQLRERLEKKIGPIENLDEHMEKIRERIRDRVENRLEQVEEKGERIRERMKNQLENMDEQVREKLNKRLEQLEQQREELKERLGDMDREQKKQGKGSQGRGNK</sequence>
<keyword evidence="4" id="KW-1185">Reference proteome</keyword>
<keyword evidence="2" id="KW-0812">Transmembrane</keyword>
<name>A0A133UF76_9EURY</name>
<feature type="region of interest" description="Disordered" evidence="1">
    <location>
        <begin position="296"/>
        <end position="346"/>
    </location>
</feature>
<evidence type="ECO:0008006" key="5">
    <source>
        <dbReference type="Google" id="ProtNLM"/>
    </source>
</evidence>
<evidence type="ECO:0000313" key="4">
    <source>
        <dbReference type="Proteomes" id="UP000070657"/>
    </source>
</evidence>
<keyword evidence="2" id="KW-1133">Transmembrane helix</keyword>
<feature type="transmembrane region" description="Helical" evidence="2">
    <location>
        <begin position="12"/>
        <end position="32"/>
    </location>
</feature>
<evidence type="ECO:0000313" key="3">
    <source>
        <dbReference type="EMBL" id="KXA92873.1"/>
    </source>
</evidence>
<dbReference type="SUPFAM" id="SSF58113">
    <property type="entry name" value="Apolipoprotein A-I"/>
    <property type="match status" value="1"/>
</dbReference>
<dbReference type="AlphaFoldDB" id="A0A133UF76"/>